<keyword evidence="9" id="KW-1185">Reference proteome</keyword>
<dbReference type="CDD" id="cd06782">
    <property type="entry name" value="cpPDZ_CPP-like"/>
    <property type="match status" value="1"/>
</dbReference>
<dbReference type="PROSITE" id="PS50106">
    <property type="entry name" value="PDZ"/>
    <property type="match status" value="1"/>
</dbReference>
<comment type="similarity">
    <text evidence="1 5">Belongs to the peptidase S41A family.</text>
</comment>
<dbReference type="GO" id="GO:0030288">
    <property type="term" value="C:outer membrane-bounded periplasmic space"/>
    <property type="evidence" value="ECO:0007669"/>
    <property type="project" value="TreeGrafter"/>
</dbReference>
<dbReference type="SMART" id="SM00245">
    <property type="entry name" value="TSPc"/>
    <property type="match status" value="1"/>
</dbReference>
<evidence type="ECO:0000256" key="4">
    <source>
        <dbReference type="ARBA" id="ARBA00022825"/>
    </source>
</evidence>
<dbReference type="PANTHER" id="PTHR32060:SF30">
    <property type="entry name" value="CARBOXY-TERMINAL PROCESSING PROTEASE CTPA"/>
    <property type="match status" value="1"/>
</dbReference>
<keyword evidence="6" id="KW-0472">Membrane</keyword>
<keyword evidence="4 5" id="KW-0720">Serine protease</keyword>
<evidence type="ECO:0000259" key="7">
    <source>
        <dbReference type="PROSITE" id="PS50106"/>
    </source>
</evidence>
<keyword evidence="2 5" id="KW-0645">Protease</keyword>
<organism evidence="8 9">
    <name type="scientific">Breznakia blatticola</name>
    <dbReference type="NCBI Taxonomy" id="1754012"/>
    <lineage>
        <taxon>Bacteria</taxon>
        <taxon>Bacillati</taxon>
        <taxon>Bacillota</taxon>
        <taxon>Erysipelotrichia</taxon>
        <taxon>Erysipelotrichales</taxon>
        <taxon>Erysipelotrichaceae</taxon>
        <taxon>Breznakia</taxon>
    </lineage>
</organism>
<dbReference type="Proteomes" id="UP000294743">
    <property type="component" value="Unassembled WGS sequence"/>
</dbReference>
<dbReference type="Gene3D" id="3.90.226.10">
    <property type="entry name" value="2-enoyl-CoA Hydratase, Chain A, domain 1"/>
    <property type="match status" value="1"/>
</dbReference>
<dbReference type="InterPro" id="IPR005151">
    <property type="entry name" value="Tail-specific_protease"/>
</dbReference>
<dbReference type="Pfam" id="PF03572">
    <property type="entry name" value="Peptidase_S41"/>
    <property type="match status" value="1"/>
</dbReference>
<evidence type="ECO:0000256" key="2">
    <source>
        <dbReference type="ARBA" id="ARBA00022670"/>
    </source>
</evidence>
<keyword evidence="3 5" id="KW-0378">Hydrolase</keyword>
<comment type="caution">
    <text evidence="8">The sequence shown here is derived from an EMBL/GenBank/DDBJ whole genome shotgun (WGS) entry which is preliminary data.</text>
</comment>
<dbReference type="Pfam" id="PF17820">
    <property type="entry name" value="PDZ_6"/>
    <property type="match status" value="1"/>
</dbReference>
<dbReference type="InterPro" id="IPR036366">
    <property type="entry name" value="PGBDSf"/>
</dbReference>
<protein>
    <submittedName>
        <fullName evidence="8">Carboxyl-terminal processing protease</fullName>
    </submittedName>
</protein>
<feature type="transmembrane region" description="Helical" evidence="6">
    <location>
        <begin position="31"/>
        <end position="47"/>
    </location>
</feature>
<evidence type="ECO:0000256" key="6">
    <source>
        <dbReference type="SAM" id="Phobius"/>
    </source>
</evidence>
<dbReference type="InterPro" id="IPR036365">
    <property type="entry name" value="PGBD-like_sf"/>
</dbReference>
<dbReference type="GO" id="GO:0004175">
    <property type="term" value="F:endopeptidase activity"/>
    <property type="evidence" value="ECO:0007669"/>
    <property type="project" value="TreeGrafter"/>
</dbReference>
<proteinExistence type="inferred from homology"/>
<dbReference type="Gene3D" id="3.30.750.44">
    <property type="match status" value="1"/>
</dbReference>
<dbReference type="EMBL" id="SODD01000040">
    <property type="protein sequence ID" value="TDW14538.1"/>
    <property type="molecule type" value="Genomic_DNA"/>
</dbReference>
<keyword evidence="6" id="KW-0812">Transmembrane</keyword>
<dbReference type="SUPFAM" id="SSF52096">
    <property type="entry name" value="ClpP/crotonase"/>
    <property type="match status" value="1"/>
</dbReference>
<evidence type="ECO:0000256" key="5">
    <source>
        <dbReference type="RuleBase" id="RU004404"/>
    </source>
</evidence>
<gene>
    <name evidence="8" type="ORF">EDD63_1407</name>
</gene>
<dbReference type="InterPro" id="IPR041489">
    <property type="entry name" value="PDZ_6"/>
</dbReference>
<dbReference type="InterPro" id="IPR036034">
    <property type="entry name" value="PDZ_sf"/>
</dbReference>
<name>A0A4R7ZEF8_9FIRM</name>
<sequence length="496" mass="55337">MDENNTRKIKVEKHVWPDELEELRKKRRKQILTVALCIVFFLGGYLFNHVTSATPMINNNNGSLESESRKFNEIYEIMQNEWYFGKDEKDISEYLLDQSIFGLANYNEADPHTQYLNAEEAESLMTSLSGSLTGIGIQYYRQNDTILVDKVYKDSPAEKGGLIQGDIITKIDGVDITDVDIDKIKEMIMGEEGTKVRVEIKRGSEVKTVELTRATISITAYGYVRDGVGIIELSSFSDNTADEVAAYAKSFKEQNVKSIVLDLRNNGGGYVQTALDIAGIFMGSGKTVIYQEDKNGNLTSYESSNVEDEYTFDHYAILMNANTASASELLAAAFQEHLDATLVGTKSYGKGTVQQSIDFNDGSIFKFTVAEWLTPSKEKINKVGLKPDEEVNLPTALTFAPSADTTAYKVDSVGAGIQDAQIYLDFLGYDVDRQDGYYSQKTADVLKQFEKDNQLEISETINDDILTALNSACARKWHDEKATLDVQLLKAIEVVK</sequence>
<dbReference type="PANTHER" id="PTHR32060">
    <property type="entry name" value="TAIL-SPECIFIC PROTEASE"/>
    <property type="match status" value="1"/>
</dbReference>
<feature type="domain" description="PDZ" evidence="7">
    <location>
        <begin position="121"/>
        <end position="188"/>
    </location>
</feature>
<dbReference type="InterPro" id="IPR002477">
    <property type="entry name" value="Peptidoglycan-bd-like"/>
</dbReference>
<dbReference type="Pfam" id="PF01471">
    <property type="entry name" value="PG_binding_1"/>
    <property type="match status" value="1"/>
</dbReference>
<dbReference type="Gene3D" id="2.30.42.10">
    <property type="match status" value="1"/>
</dbReference>
<dbReference type="RefSeq" id="WP_134170755.1">
    <property type="nucleotide sequence ID" value="NZ_SODD01000040.1"/>
</dbReference>
<dbReference type="SUPFAM" id="SSF47090">
    <property type="entry name" value="PGBD-like"/>
    <property type="match status" value="1"/>
</dbReference>
<accession>A0A4R7ZEF8</accession>
<dbReference type="SMART" id="SM00228">
    <property type="entry name" value="PDZ"/>
    <property type="match status" value="1"/>
</dbReference>
<reference evidence="8 9" key="1">
    <citation type="submission" date="2019-03" db="EMBL/GenBank/DDBJ databases">
        <title>Genomic Encyclopedia of Type Strains, Phase IV (KMG-IV): sequencing the most valuable type-strain genomes for metagenomic binning, comparative biology and taxonomic classification.</title>
        <authorList>
            <person name="Goeker M."/>
        </authorList>
    </citation>
    <scope>NUCLEOTIDE SEQUENCE [LARGE SCALE GENOMIC DNA]</scope>
    <source>
        <strain evidence="8 9">DSM 28867</strain>
    </source>
</reference>
<dbReference type="InterPro" id="IPR001478">
    <property type="entry name" value="PDZ"/>
</dbReference>
<dbReference type="OrthoDB" id="9812068at2"/>
<keyword evidence="6" id="KW-1133">Transmembrane helix</keyword>
<dbReference type="InterPro" id="IPR029045">
    <property type="entry name" value="ClpP/crotonase-like_dom_sf"/>
</dbReference>
<dbReference type="AlphaFoldDB" id="A0A4R7ZEF8"/>
<evidence type="ECO:0000256" key="3">
    <source>
        <dbReference type="ARBA" id="ARBA00022801"/>
    </source>
</evidence>
<evidence type="ECO:0000256" key="1">
    <source>
        <dbReference type="ARBA" id="ARBA00009179"/>
    </source>
</evidence>
<dbReference type="CDD" id="cd07560">
    <property type="entry name" value="Peptidase_S41_CPP"/>
    <property type="match status" value="1"/>
</dbReference>
<dbReference type="SUPFAM" id="SSF50156">
    <property type="entry name" value="PDZ domain-like"/>
    <property type="match status" value="1"/>
</dbReference>
<dbReference type="Gene3D" id="1.10.101.10">
    <property type="entry name" value="PGBD-like superfamily/PGBD"/>
    <property type="match status" value="1"/>
</dbReference>
<evidence type="ECO:0000313" key="8">
    <source>
        <dbReference type="EMBL" id="TDW14538.1"/>
    </source>
</evidence>
<dbReference type="GO" id="GO:0006508">
    <property type="term" value="P:proteolysis"/>
    <property type="evidence" value="ECO:0007669"/>
    <property type="project" value="UniProtKB-KW"/>
</dbReference>
<evidence type="ECO:0000313" key="9">
    <source>
        <dbReference type="Proteomes" id="UP000294743"/>
    </source>
</evidence>
<dbReference type="GO" id="GO:0008236">
    <property type="term" value="F:serine-type peptidase activity"/>
    <property type="evidence" value="ECO:0007669"/>
    <property type="project" value="UniProtKB-KW"/>
</dbReference>
<dbReference type="InterPro" id="IPR004447">
    <property type="entry name" value="Peptidase_S41A"/>
</dbReference>
<dbReference type="NCBIfam" id="TIGR00225">
    <property type="entry name" value="prc"/>
    <property type="match status" value="1"/>
</dbReference>
<dbReference type="GO" id="GO:0007165">
    <property type="term" value="P:signal transduction"/>
    <property type="evidence" value="ECO:0007669"/>
    <property type="project" value="TreeGrafter"/>
</dbReference>